<reference evidence="1" key="1">
    <citation type="journal article" date="2023" name="G3 (Bethesda)">
        <title>A reference genome for the long-term kleptoplast-retaining sea slug Elysia crispata morphotype clarki.</title>
        <authorList>
            <person name="Eastman K.E."/>
            <person name="Pendleton A.L."/>
            <person name="Shaikh M.A."/>
            <person name="Suttiyut T."/>
            <person name="Ogas R."/>
            <person name="Tomko P."/>
            <person name="Gavelis G."/>
            <person name="Widhalm J.R."/>
            <person name="Wisecaver J.H."/>
        </authorList>
    </citation>
    <scope>NUCLEOTIDE SEQUENCE</scope>
    <source>
        <strain evidence="1">ECLA1</strain>
    </source>
</reference>
<organism evidence="1 2">
    <name type="scientific">Elysia crispata</name>
    <name type="common">lettuce slug</name>
    <dbReference type="NCBI Taxonomy" id="231223"/>
    <lineage>
        <taxon>Eukaryota</taxon>
        <taxon>Metazoa</taxon>
        <taxon>Spiralia</taxon>
        <taxon>Lophotrochozoa</taxon>
        <taxon>Mollusca</taxon>
        <taxon>Gastropoda</taxon>
        <taxon>Heterobranchia</taxon>
        <taxon>Euthyneura</taxon>
        <taxon>Panpulmonata</taxon>
        <taxon>Sacoglossa</taxon>
        <taxon>Placobranchoidea</taxon>
        <taxon>Plakobranchidae</taxon>
        <taxon>Elysia</taxon>
    </lineage>
</organism>
<dbReference type="Proteomes" id="UP001283361">
    <property type="component" value="Unassembled WGS sequence"/>
</dbReference>
<keyword evidence="2" id="KW-1185">Reference proteome</keyword>
<accession>A0AAE0YNU1</accession>
<evidence type="ECO:0000313" key="1">
    <source>
        <dbReference type="EMBL" id="KAK3751667.1"/>
    </source>
</evidence>
<dbReference type="EMBL" id="JAWDGP010005809">
    <property type="protein sequence ID" value="KAK3751667.1"/>
    <property type="molecule type" value="Genomic_DNA"/>
</dbReference>
<protein>
    <submittedName>
        <fullName evidence="1">Uncharacterized protein</fullName>
    </submittedName>
</protein>
<dbReference type="AlphaFoldDB" id="A0AAE0YNU1"/>
<evidence type="ECO:0000313" key="2">
    <source>
        <dbReference type="Proteomes" id="UP001283361"/>
    </source>
</evidence>
<sequence>MYPDEYGTSDILEYRYAVLQGFKFQMFENENRIHCKICCSNATKQQIRMRFAVPNVEKHKMSSKIPRKALAIQARKKRSKAKPRLKHEDKKRPFSVDSVELFTNSVDADHVYDEESY</sequence>
<comment type="caution">
    <text evidence="1">The sequence shown here is derived from an EMBL/GenBank/DDBJ whole genome shotgun (WGS) entry which is preliminary data.</text>
</comment>
<name>A0AAE0YNU1_9GAST</name>
<gene>
    <name evidence="1" type="ORF">RRG08_065574</name>
</gene>
<proteinExistence type="predicted"/>